<dbReference type="InterPro" id="IPR000652">
    <property type="entry name" value="Triosephosphate_isomerase"/>
</dbReference>
<comment type="similarity">
    <text evidence="4 9 10">Belongs to the triosephosphate isomerase family.</text>
</comment>
<comment type="catalytic activity">
    <reaction evidence="9 10">
        <text>D-glyceraldehyde 3-phosphate = dihydroxyacetone phosphate</text>
        <dbReference type="Rhea" id="RHEA:18585"/>
        <dbReference type="ChEBI" id="CHEBI:57642"/>
        <dbReference type="ChEBI" id="CHEBI:59776"/>
        <dbReference type="EC" id="5.3.1.1"/>
    </reaction>
</comment>
<organism evidence="11 12">
    <name type="scientific">Candidatus Andeanibacterium colombiense</name>
    <dbReference type="NCBI Taxonomy" id="3121345"/>
    <lineage>
        <taxon>Bacteria</taxon>
        <taxon>Pseudomonadati</taxon>
        <taxon>Pseudomonadota</taxon>
        <taxon>Alphaproteobacteria</taxon>
        <taxon>Sphingomonadales</taxon>
        <taxon>Sphingomonadaceae</taxon>
        <taxon>Candidatus Andeanibacterium</taxon>
    </lineage>
</organism>
<dbReference type="AlphaFoldDB" id="A0AAJ6BN00"/>
<feature type="active site" description="Electrophile" evidence="9">
    <location>
        <position position="93"/>
    </location>
</feature>
<feature type="binding site" evidence="9">
    <location>
        <begin position="229"/>
        <end position="230"/>
    </location>
    <ligand>
        <name>substrate</name>
    </ligand>
</feature>
<dbReference type="InterPro" id="IPR022896">
    <property type="entry name" value="TrioseP_Isoase_bac/euk"/>
</dbReference>
<feature type="binding site" evidence="9">
    <location>
        <position position="169"/>
    </location>
    <ligand>
        <name>substrate</name>
    </ligand>
</feature>
<dbReference type="HAMAP" id="MF_00147_B">
    <property type="entry name" value="TIM_B"/>
    <property type="match status" value="1"/>
</dbReference>
<evidence type="ECO:0000256" key="9">
    <source>
        <dbReference type="HAMAP-Rule" id="MF_00147"/>
    </source>
</evidence>
<dbReference type="PROSITE" id="PS51440">
    <property type="entry name" value="TIM_2"/>
    <property type="match status" value="1"/>
</dbReference>
<dbReference type="Proteomes" id="UP001218362">
    <property type="component" value="Chromosome"/>
</dbReference>
<comment type="pathway">
    <text evidence="9 10">Carbohydrate biosynthesis; gluconeogenesis.</text>
</comment>
<evidence type="ECO:0000256" key="5">
    <source>
        <dbReference type="ARBA" id="ARBA00022432"/>
    </source>
</evidence>
<dbReference type="SUPFAM" id="SSF51351">
    <property type="entry name" value="Triosephosphate isomerase (TIM)"/>
    <property type="match status" value="1"/>
</dbReference>
<dbReference type="CDD" id="cd00311">
    <property type="entry name" value="TIM"/>
    <property type="match status" value="1"/>
</dbReference>
<evidence type="ECO:0000256" key="7">
    <source>
        <dbReference type="ARBA" id="ARBA00023152"/>
    </source>
</evidence>
<evidence type="ECO:0000256" key="4">
    <source>
        <dbReference type="ARBA" id="ARBA00007422"/>
    </source>
</evidence>
<comment type="pathway">
    <text evidence="3">Carbohydrate metabolism; erythritol degradation.</text>
</comment>
<comment type="pathway">
    <text evidence="2 9 10">Carbohydrate degradation; glycolysis; D-glyceraldehyde 3-phosphate from glycerone phosphate: step 1/1.</text>
</comment>
<name>A0AAJ6BN00_9SPHN</name>
<dbReference type="EC" id="5.3.1.1" evidence="9 10"/>
<feature type="active site" description="Proton acceptor" evidence="9">
    <location>
        <position position="163"/>
    </location>
</feature>
<dbReference type="GO" id="GO:0006094">
    <property type="term" value="P:gluconeogenesis"/>
    <property type="evidence" value="ECO:0007669"/>
    <property type="project" value="UniProtKB-UniRule"/>
</dbReference>
<evidence type="ECO:0000256" key="2">
    <source>
        <dbReference type="ARBA" id="ARBA00004680"/>
    </source>
</evidence>
<dbReference type="GO" id="GO:0046166">
    <property type="term" value="P:glyceraldehyde-3-phosphate biosynthetic process"/>
    <property type="evidence" value="ECO:0007669"/>
    <property type="project" value="TreeGrafter"/>
</dbReference>
<dbReference type="EMBL" id="CP119316">
    <property type="protein sequence ID" value="WEK46959.1"/>
    <property type="molecule type" value="Genomic_DNA"/>
</dbReference>
<dbReference type="PROSITE" id="PS00171">
    <property type="entry name" value="TIM_1"/>
    <property type="match status" value="1"/>
</dbReference>
<dbReference type="InterPro" id="IPR035990">
    <property type="entry name" value="TIM_sf"/>
</dbReference>
<comment type="catalytic activity">
    <reaction evidence="1">
        <text>L-erythrulose 1-phosphate = D-erythrulose 4-phosphate</text>
        <dbReference type="Rhea" id="RHEA:49588"/>
        <dbReference type="ChEBI" id="CHEBI:58002"/>
        <dbReference type="ChEBI" id="CHEBI:90796"/>
        <dbReference type="EC" id="5.3.1.33"/>
    </reaction>
</comment>
<dbReference type="Gene3D" id="3.20.20.70">
    <property type="entry name" value="Aldolase class I"/>
    <property type="match status" value="1"/>
</dbReference>
<evidence type="ECO:0000256" key="6">
    <source>
        <dbReference type="ARBA" id="ARBA00022490"/>
    </source>
</evidence>
<reference evidence="11" key="1">
    <citation type="submission" date="2023-03" db="EMBL/GenBank/DDBJ databases">
        <title>Andean soil-derived lignocellulolytic bacterial consortium as a source of novel taxa and putative plastic-active enzymes.</title>
        <authorList>
            <person name="Diaz-Garcia L."/>
            <person name="Chuvochina M."/>
            <person name="Feuerriegel G."/>
            <person name="Bunk B."/>
            <person name="Sproer C."/>
            <person name="Streit W.R."/>
            <person name="Rodriguez L.M."/>
            <person name="Overmann J."/>
            <person name="Jimenez D.J."/>
        </authorList>
    </citation>
    <scope>NUCLEOTIDE SEQUENCE</scope>
    <source>
        <strain evidence="11">MAG 26</strain>
    </source>
</reference>
<gene>
    <name evidence="9 11" type="primary">tpiA</name>
    <name evidence="11" type="ORF">P0Y56_01345</name>
</gene>
<dbReference type="GO" id="GO:0006096">
    <property type="term" value="P:glycolytic process"/>
    <property type="evidence" value="ECO:0007669"/>
    <property type="project" value="UniProtKB-UniRule"/>
</dbReference>
<dbReference type="GO" id="GO:0004807">
    <property type="term" value="F:triose-phosphate isomerase activity"/>
    <property type="evidence" value="ECO:0007669"/>
    <property type="project" value="UniProtKB-UniRule"/>
</dbReference>
<comment type="subunit">
    <text evidence="9 10">Homodimer.</text>
</comment>
<feature type="binding site" evidence="9">
    <location>
        <position position="208"/>
    </location>
    <ligand>
        <name>substrate</name>
    </ligand>
</feature>
<dbReference type="PANTHER" id="PTHR21139">
    <property type="entry name" value="TRIOSEPHOSPHATE ISOMERASE"/>
    <property type="match status" value="1"/>
</dbReference>
<dbReference type="InterPro" id="IPR020861">
    <property type="entry name" value="Triosephosphate_isomerase_AS"/>
</dbReference>
<dbReference type="KEGG" id="acob:P0Y56_01345"/>
<comment type="function">
    <text evidence="9">Involved in the gluconeogenesis. Catalyzes stereospecifically the conversion of dihydroxyacetone phosphate (DHAP) to D-glyceraldehyde-3-phosphate (G3P).</text>
</comment>
<evidence type="ECO:0000256" key="8">
    <source>
        <dbReference type="ARBA" id="ARBA00023235"/>
    </source>
</evidence>
<evidence type="ECO:0000256" key="3">
    <source>
        <dbReference type="ARBA" id="ARBA00004939"/>
    </source>
</evidence>
<keyword evidence="6 9" id="KW-0963">Cytoplasm</keyword>
<dbReference type="InterPro" id="IPR013785">
    <property type="entry name" value="Aldolase_TIM"/>
</dbReference>
<feature type="binding site" evidence="9">
    <location>
        <begin position="10"/>
        <end position="12"/>
    </location>
    <ligand>
        <name>substrate</name>
    </ligand>
</feature>
<dbReference type="GO" id="GO:0019563">
    <property type="term" value="P:glycerol catabolic process"/>
    <property type="evidence" value="ECO:0007669"/>
    <property type="project" value="TreeGrafter"/>
</dbReference>
<dbReference type="Pfam" id="PF00121">
    <property type="entry name" value="TIM"/>
    <property type="match status" value="1"/>
</dbReference>
<evidence type="ECO:0000256" key="10">
    <source>
        <dbReference type="RuleBase" id="RU363013"/>
    </source>
</evidence>
<dbReference type="PANTHER" id="PTHR21139:SF42">
    <property type="entry name" value="TRIOSEPHOSPHATE ISOMERASE"/>
    <property type="match status" value="1"/>
</dbReference>
<proteinExistence type="inferred from homology"/>
<dbReference type="NCBIfam" id="TIGR00419">
    <property type="entry name" value="tim"/>
    <property type="match status" value="1"/>
</dbReference>
<keyword evidence="7 9" id="KW-0324">Glycolysis</keyword>
<protein>
    <recommendedName>
        <fullName evidence="9 10">Triosephosphate isomerase</fullName>
        <shortName evidence="9">TIM</shortName>
        <shortName evidence="9">TPI</shortName>
        <ecNumber evidence="9 10">5.3.1.1</ecNumber>
    </recommendedName>
    <alternativeName>
        <fullName evidence="9">Triose-phosphate isomerase</fullName>
    </alternativeName>
</protein>
<dbReference type="FunFam" id="3.20.20.70:FF:000016">
    <property type="entry name" value="Triosephosphate isomerase"/>
    <property type="match status" value="1"/>
</dbReference>
<evidence type="ECO:0000313" key="12">
    <source>
        <dbReference type="Proteomes" id="UP001218362"/>
    </source>
</evidence>
<accession>A0AAJ6BN00</accession>
<keyword evidence="8 9" id="KW-0413">Isomerase</keyword>
<sequence>MAHRPYIVGNWKMHGTRATLAEARAIDRAAERLIKAEVALAPPFTLIHATHKEATLIAVGAQDCHAAEGGAHTGDISAAMLKDSGASFVIVGHSERRADHGETDAIVKAKASAALSAGLSVIVCVGEREAERDAGKAEDVVAKQLKGSLPAGEVAEKVTVAYEPVWAIGTGRTPSIEDISAMHRAIRARLVAIYGEGGADVRILYGGSVKADNAAAILRADEVGGALVGGASLTADSFLGIIVAAAEL</sequence>
<comment type="subcellular location">
    <subcellularLocation>
        <location evidence="9 10">Cytoplasm</location>
    </subcellularLocation>
</comment>
<dbReference type="GO" id="GO:0005829">
    <property type="term" value="C:cytosol"/>
    <property type="evidence" value="ECO:0007669"/>
    <property type="project" value="TreeGrafter"/>
</dbReference>
<evidence type="ECO:0000256" key="1">
    <source>
        <dbReference type="ARBA" id="ARBA00000148"/>
    </source>
</evidence>
<evidence type="ECO:0000313" key="11">
    <source>
        <dbReference type="EMBL" id="WEK46959.1"/>
    </source>
</evidence>
<keyword evidence="5 9" id="KW-0312">Gluconeogenesis</keyword>